<gene>
    <name evidence="1" type="ORF">ERS852395_01510</name>
</gene>
<sequence>MDKLLIYLGENLKINDQITIYQPSILDIAKYGENHYFNVVYKICSIPSDYKSELWDLGYNYSKLDDFDLFILLTRDIGVEDTCLLLGDTISLKDMTPLVDPETHNIMLCDENTELIITRDIYIEMISFIREMHNIHPKRERAANKETLQLLVDEDRRKKIQRVKETSQEPSPGSFLLPLISSMVNSPGFKYDINSLKSLGIYAFLDSVQRIQAINTAASISAGMYSGMVDMSKNPNLLKQLNWLRDLSNEYSSSSNVRVTKTE</sequence>
<dbReference type="RefSeq" id="WP_055053250.1">
    <property type="nucleotide sequence ID" value="NZ_CYZA01000006.1"/>
</dbReference>
<name>A0A174ABW3_9FIRM</name>
<dbReference type="AlphaFoldDB" id="A0A174ABW3"/>
<reference evidence="1 2" key="1">
    <citation type="submission" date="2015-09" db="EMBL/GenBank/DDBJ databases">
        <authorList>
            <consortium name="Pathogen Informatics"/>
        </authorList>
    </citation>
    <scope>NUCLEOTIDE SEQUENCE [LARGE SCALE GENOMIC DNA]</scope>
    <source>
        <strain evidence="1 2">2789STDY5608838</strain>
    </source>
</reference>
<proteinExistence type="predicted"/>
<evidence type="ECO:0000313" key="2">
    <source>
        <dbReference type="Proteomes" id="UP000095447"/>
    </source>
</evidence>
<evidence type="ECO:0000313" key="1">
    <source>
        <dbReference type="EMBL" id="CUN84978.1"/>
    </source>
</evidence>
<organism evidence="1 2">
    <name type="scientific">Blautia obeum</name>
    <dbReference type="NCBI Taxonomy" id="40520"/>
    <lineage>
        <taxon>Bacteria</taxon>
        <taxon>Bacillati</taxon>
        <taxon>Bacillota</taxon>
        <taxon>Clostridia</taxon>
        <taxon>Lachnospirales</taxon>
        <taxon>Lachnospiraceae</taxon>
        <taxon>Blautia</taxon>
    </lineage>
</organism>
<accession>A0A174ABW3</accession>
<dbReference type="EMBL" id="CYZA01000006">
    <property type="protein sequence ID" value="CUN84978.1"/>
    <property type="molecule type" value="Genomic_DNA"/>
</dbReference>
<protein>
    <submittedName>
        <fullName evidence="1">Uncharacterized protein</fullName>
    </submittedName>
</protein>
<dbReference type="Proteomes" id="UP000095447">
    <property type="component" value="Unassembled WGS sequence"/>
</dbReference>